<proteinExistence type="predicted"/>
<dbReference type="NCBIfam" id="TIGR00229">
    <property type="entry name" value="sensory_box"/>
    <property type="match status" value="2"/>
</dbReference>
<dbReference type="InterPro" id="IPR007895">
    <property type="entry name" value="MASE1"/>
</dbReference>
<dbReference type="PROSITE" id="PS50887">
    <property type="entry name" value="GGDEF"/>
    <property type="match status" value="1"/>
</dbReference>
<feature type="transmembrane region" description="Helical" evidence="6">
    <location>
        <begin position="94"/>
        <end position="114"/>
    </location>
</feature>
<dbReference type="PROSITE" id="PS50113">
    <property type="entry name" value="PAC"/>
    <property type="match status" value="3"/>
</dbReference>
<dbReference type="Pfam" id="PF00989">
    <property type="entry name" value="PAS"/>
    <property type="match status" value="2"/>
</dbReference>
<feature type="domain" description="GGDEF" evidence="9">
    <location>
        <begin position="714"/>
        <end position="847"/>
    </location>
</feature>
<dbReference type="NCBIfam" id="TIGR00254">
    <property type="entry name" value="GGDEF"/>
    <property type="match status" value="1"/>
</dbReference>
<evidence type="ECO:0000259" key="9">
    <source>
        <dbReference type="PROSITE" id="PS50887"/>
    </source>
</evidence>
<feature type="transmembrane region" description="Helical" evidence="6">
    <location>
        <begin position="272"/>
        <end position="292"/>
    </location>
</feature>
<feature type="domain" description="PAC" evidence="8">
    <location>
        <begin position="630"/>
        <end position="682"/>
    </location>
</feature>
<dbReference type="InterPro" id="IPR035965">
    <property type="entry name" value="PAS-like_dom_sf"/>
</dbReference>
<feature type="transmembrane region" description="Helical" evidence="6">
    <location>
        <begin position="191"/>
        <end position="209"/>
    </location>
</feature>
<dbReference type="SUPFAM" id="SSF55073">
    <property type="entry name" value="Nucleotide cyclase"/>
    <property type="match status" value="1"/>
</dbReference>
<dbReference type="CDD" id="cd01949">
    <property type="entry name" value="GGDEF"/>
    <property type="match status" value="1"/>
</dbReference>
<dbReference type="InterPro" id="IPR052155">
    <property type="entry name" value="Biofilm_reg_signaling"/>
</dbReference>
<dbReference type="PANTHER" id="PTHR44757:SF4">
    <property type="entry name" value="DIGUANYLATE CYCLASE DGCE-RELATED"/>
    <property type="match status" value="1"/>
</dbReference>
<keyword evidence="3 6" id="KW-0812">Transmembrane</keyword>
<organism evidence="10 11">
    <name type="scientific">Pseudocitrobacter faecalis</name>
    <dbReference type="NCBI Taxonomy" id="1398493"/>
    <lineage>
        <taxon>Bacteria</taxon>
        <taxon>Pseudomonadati</taxon>
        <taxon>Pseudomonadota</taxon>
        <taxon>Gammaproteobacteria</taxon>
        <taxon>Enterobacterales</taxon>
        <taxon>Enterobacteriaceae</taxon>
        <taxon>Pseudocitrobacter</taxon>
    </lineage>
</organism>
<keyword evidence="11" id="KW-1185">Reference proteome</keyword>
<dbReference type="InterPro" id="IPR013767">
    <property type="entry name" value="PAS_fold"/>
</dbReference>
<feature type="domain" description="PAS" evidence="7">
    <location>
        <begin position="555"/>
        <end position="607"/>
    </location>
</feature>
<dbReference type="Pfam" id="PF00990">
    <property type="entry name" value="GGDEF"/>
    <property type="match status" value="1"/>
</dbReference>
<evidence type="ECO:0000256" key="2">
    <source>
        <dbReference type="ARBA" id="ARBA00022475"/>
    </source>
</evidence>
<protein>
    <submittedName>
        <fullName evidence="10">Diguanylate cyclase/phosphodiesterase with PAS/PAC sensor(S) /signal transduction protein</fullName>
    </submittedName>
</protein>
<keyword evidence="2" id="KW-1003">Cell membrane</keyword>
<evidence type="ECO:0000259" key="7">
    <source>
        <dbReference type="PROSITE" id="PS50112"/>
    </source>
</evidence>
<dbReference type="Gene3D" id="3.30.450.20">
    <property type="entry name" value="PAS domain"/>
    <property type="match status" value="3"/>
</dbReference>
<evidence type="ECO:0000256" key="6">
    <source>
        <dbReference type="SAM" id="Phobius"/>
    </source>
</evidence>
<comment type="caution">
    <text evidence="10">The sequence shown here is derived from an EMBL/GenBank/DDBJ whole genome shotgun (WGS) entry which is preliminary data.</text>
</comment>
<dbReference type="InterPro" id="IPR029787">
    <property type="entry name" value="Nucleotide_cyclase"/>
</dbReference>
<evidence type="ECO:0000313" key="10">
    <source>
        <dbReference type="EMBL" id="RBP15327.1"/>
    </source>
</evidence>
<dbReference type="Gene3D" id="2.10.70.100">
    <property type="match status" value="1"/>
</dbReference>
<dbReference type="InterPro" id="IPR043128">
    <property type="entry name" value="Rev_trsase/Diguanyl_cyclase"/>
</dbReference>
<dbReference type="Proteomes" id="UP000253201">
    <property type="component" value="Unassembled WGS sequence"/>
</dbReference>
<feature type="domain" description="PAC" evidence="8">
    <location>
        <begin position="499"/>
        <end position="554"/>
    </location>
</feature>
<dbReference type="PROSITE" id="PS50112">
    <property type="entry name" value="PAS"/>
    <property type="match status" value="2"/>
</dbReference>
<feature type="domain" description="PAS" evidence="7">
    <location>
        <begin position="302"/>
        <end position="372"/>
    </location>
</feature>
<dbReference type="SUPFAM" id="SSF55785">
    <property type="entry name" value="PYP-like sensor domain (PAS domain)"/>
    <property type="match status" value="3"/>
</dbReference>
<dbReference type="NCBIfam" id="NF007298">
    <property type="entry name" value="PRK09776.1"/>
    <property type="match status" value="1"/>
</dbReference>
<dbReference type="InterPro" id="IPR000014">
    <property type="entry name" value="PAS"/>
</dbReference>
<dbReference type="SMART" id="SM00267">
    <property type="entry name" value="GGDEF"/>
    <property type="match status" value="1"/>
</dbReference>
<feature type="transmembrane region" description="Helical" evidence="6">
    <location>
        <begin position="126"/>
        <end position="149"/>
    </location>
</feature>
<dbReference type="CDD" id="cd00130">
    <property type="entry name" value="PAS"/>
    <property type="match status" value="3"/>
</dbReference>
<evidence type="ECO:0000256" key="1">
    <source>
        <dbReference type="ARBA" id="ARBA00004651"/>
    </source>
</evidence>
<dbReference type="SMART" id="SM00091">
    <property type="entry name" value="PAS"/>
    <property type="match status" value="3"/>
</dbReference>
<dbReference type="Pfam" id="PF05231">
    <property type="entry name" value="MASE1"/>
    <property type="match status" value="1"/>
</dbReference>
<feature type="transmembrane region" description="Helical" evidence="6">
    <location>
        <begin position="40"/>
        <end position="60"/>
    </location>
</feature>
<sequence length="863" mass="97285">MVMNKVARPVFVVPAHPVLRLASLGLVTFIFTLFSLELTQLGALLAPLWFPTSVMMVAFYRHSRRMWPAIAVACTLGNVAASLLLFPLHELNLIYSGINIIEAVVGGLLLRKLLPHYNPLQNLHDWIRLAIGGALIPPLVGGLMVYLLVPDDNPLQSFIIWTLSEAIGALALVPLGLLFKPHYLLRHRDPRLLLETLLTLAVTLALSALSMIYMPWPYTCIIVLLMWSAVRLPRMEAFMIFLCTVMLVSLIMSDATLSQHVSVVYTVTNASWMPFVMILLPANVMTMVMYAFRAESKHIVESEERFRNAMEHSAIGMALVGTEGQWLQVNKSLCQFLGYSPDELREMTFQELTLAEDLDSDLNQRDSLLRGEINTYTMEKRYYTRQGEVVWALLAVSLVRNPDSTPLYFIAQIEDINELKKTEQVNQRLMERITLANEAGGVGIWEWDLKPNKISWDKRMFELYGIPSHVQPTWQIWESCLVEEDRENATRKVLNSLKSSAPLMLEFRVQLKGKIRHIRSLANRVLNKQGEVERLLGINIDMTEVKELNDALFQEKERLHITLDSIGEAVVCTDMNMNITFMNPVAEKMSGWTQQEALNKPLLSVFHISVGDHGALIDNFKTGDLCRSDIDDDLVLHSRHGGSFDIQYSITPLSTLNGENIGSVLVIQDVTESREMLRQLSYSASHDVLTHLANRASFESHLKRHLINIDNAQERHALVFIDLDRFKSVNDNAGHAAGDALLREISALMLSLLRKGDILARLGGDEFGLLLPECKEEDARDIAQRIVDGVDAYPFTWEGHAHHIGASAGITFIDRHNANLTDLLSQADMACYASKHNGRGRVTIYSAQPDAMPRVHNRFSQKE</sequence>
<evidence type="ECO:0000256" key="5">
    <source>
        <dbReference type="ARBA" id="ARBA00023136"/>
    </source>
</evidence>
<dbReference type="InterPro" id="IPR000700">
    <property type="entry name" value="PAS-assoc_C"/>
</dbReference>
<evidence type="ECO:0000256" key="3">
    <source>
        <dbReference type="ARBA" id="ARBA00022692"/>
    </source>
</evidence>
<keyword evidence="4 6" id="KW-1133">Transmembrane helix</keyword>
<dbReference type="SMART" id="SM00086">
    <property type="entry name" value="PAC"/>
    <property type="match status" value="3"/>
</dbReference>
<gene>
    <name evidence="10" type="ORF">DFQ50_101826</name>
</gene>
<feature type="transmembrane region" description="Helical" evidence="6">
    <location>
        <begin position="12"/>
        <end position="34"/>
    </location>
</feature>
<evidence type="ECO:0000256" key="4">
    <source>
        <dbReference type="ARBA" id="ARBA00022989"/>
    </source>
</evidence>
<evidence type="ECO:0000313" key="11">
    <source>
        <dbReference type="Proteomes" id="UP000253201"/>
    </source>
</evidence>
<dbReference type="InterPro" id="IPR001610">
    <property type="entry name" value="PAC"/>
</dbReference>
<feature type="transmembrane region" description="Helical" evidence="6">
    <location>
        <begin position="237"/>
        <end position="252"/>
    </location>
</feature>
<dbReference type="EMBL" id="QNRL01000001">
    <property type="protein sequence ID" value="RBP15327.1"/>
    <property type="molecule type" value="Genomic_DNA"/>
</dbReference>
<keyword evidence="5 6" id="KW-0472">Membrane</keyword>
<dbReference type="InterPro" id="IPR000160">
    <property type="entry name" value="GGDEF_dom"/>
</dbReference>
<name>A0ABX9G4L9_9ENTR</name>
<dbReference type="Pfam" id="PF08447">
    <property type="entry name" value="PAS_3"/>
    <property type="match status" value="1"/>
</dbReference>
<feature type="transmembrane region" description="Helical" evidence="6">
    <location>
        <begin position="155"/>
        <end position="179"/>
    </location>
</feature>
<reference evidence="10 11" key="1">
    <citation type="submission" date="2018-06" db="EMBL/GenBank/DDBJ databases">
        <title>Genomic Encyclopedia of Type Strains, Phase IV (KMG-IV): sequencing the most valuable type-strain genomes for metagenomic binning, comparative biology and taxonomic classification.</title>
        <authorList>
            <person name="Goeker M."/>
        </authorList>
    </citation>
    <scope>NUCLEOTIDE SEQUENCE [LARGE SCALE GENOMIC DNA]</scope>
    <source>
        <strain evidence="10 11">DSM 27453</strain>
    </source>
</reference>
<feature type="transmembrane region" description="Helical" evidence="6">
    <location>
        <begin position="67"/>
        <end position="88"/>
    </location>
</feature>
<dbReference type="PANTHER" id="PTHR44757">
    <property type="entry name" value="DIGUANYLATE CYCLASE DGCP"/>
    <property type="match status" value="1"/>
</dbReference>
<dbReference type="Gene3D" id="3.30.70.270">
    <property type="match status" value="1"/>
</dbReference>
<dbReference type="InterPro" id="IPR013655">
    <property type="entry name" value="PAS_fold_3"/>
</dbReference>
<comment type="subcellular location">
    <subcellularLocation>
        <location evidence="1">Cell membrane</location>
        <topology evidence="1">Multi-pass membrane protein</topology>
    </subcellularLocation>
</comment>
<feature type="domain" description="PAC" evidence="8">
    <location>
        <begin position="376"/>
        <end position="428"/>
    </location>
</feature>
<evidence type="ECO:0000259" key="8">
    <source>
        <dbReference type="PROSITE" id="PS50113"/>
    </source>
</evidence>
<accession>A0ABX9G4L9</accession>